<dbReference type="InterPro" id="IPR052228">
    <property type="entry name" value="Sec_Metab_Biosynth_Oxidored"/>
</dbReference>
<reference evidence="3" key="2">
    <citation type="submission" date="2015-01" db="EMBL/GenBank/DDBJ databases">
        <title>Evolutionary Origins and Diversification of the Mycorrhizal Mutualists.</title>
        <authorList>
            <consortium name="DOE Joint Genome Institute"/>
            <consortium name="Mycorrhizal Genomics Consortium"/>
            <person name="Kohler A."/>
            <person name="Kuo A."/>
            <person name="Nagy L.G."/>
            <person name="Floudas D."/>
            <person name="Copeland A."/>
            <person name="Barry K.W."/>
            <person name="Cichocki N."/>
            <person name="Veneault-Fourrey C."/>
            <person name="LaButti K."/>
            <person name="Lindquist E.A."/>
            <person name="Lipzen A."/>
            <person name="Lundell T."/>
            <person name="Morin E."/>
            <person name="Murat C."/>
            <person name="Riley R."/>
            <person name="Ohm R."/>
            <person name="Sun H."/>
            <person name="Tunlid A."/>
            <person name="Henrissat B."/>
            <person name="Grigoriev I.V."/>
            <person name="Hibbett D.S."/>
            <person name="Martin F."/>
        </authorList>
    </citation>
    <scope>NUCLEOTIDE SEQUENCE [LARGE SCALE GENOMIC DNA]</scope>
    <source>
        <strain evidence="3">F 1598</strain>
    </source>
</reference>
<dbReference type="Proteomes" id="UP000054166">
    <property type="component" value="Unassembled WGS sequence"/>
</dbReference>
<evidence type="ECO:0000313" key="3">
    <source>
        <dbReference type="Proteomes" id="UP000054166"/>
    </source>
</evidence>
<protein>
    <recommendedName>
        <fullName evidence="4">NAD(P)-binding protein</fullName>
    </recommendedName>
</protein>
<sequence>MPSLSAVRAANAAFSPSYIPVALFVGGTSGIGRATAEAFARYTKGQAHIVICGRNRAAAESIIASFPKSTNSKYEFVECDATLMKNVQSTTTTLMSTLPKLNYLFETPGYLTLKGRDETSEGLDRKLALNYYARWKFTNDLMPLLRKAKDAGEDAKMLSVLSAGHGGPIDLDDLGLKKGFSLYAAGVAAVTYNDLMIESFSDQQPNMAFTHMFPGGVRTPIAIPQHWALKPLFPVIYVLAYPFSFSMSESAEYHLHALLTGENGSFRRGPRGDLLENKGKGYFSSEEAKKKLWEHTVEVTTVI</sequence>
<proteinExistence type="predicted"/>
<dbReference type="InterPro" id="IPR002347">
    <property type="entry name" value="SDR_fam"/>
</dbReference>
<gene>
    <name evidence="2" type="ORF">PILCRDRAFT_62508</name>
</gene>
<dbReference type="PANTHER" id="PTHR47534:SF3">
    <property type="entry name" value="ALCOHOL DEHYDROGENASE-LIKE C-TERMINAL DOMAIN-CONTAINING PROTEIN"/>
    <property type="match status" value="1"/>
</dbReference>
<evidence type="ECO:0008006" key="4">
    <source>
        <dbReference type="Google" id="ProtNLM"/>
    </source>
</evidence>
<evidence type="ECO:0000256" key="1">
    <source>
        <dbReference type="ARBA" id="ARBA00023002"/>
    </source>
</evidence>
<dbReference type="InParanoid" id="A0A0C3FUT0"/>
<keyword evidence="3" id="KW-1185">Reference proteome</keyword>
<dbReference type="PANTHER" id="PTHR47534">
    <property type="entry name" value="YALI0E05731P"/>
    <property type="match status" value="1"/>
</dbReference>
<evidence type="ECO:0000313" key="2">
    <source>
        <dbReference type="EMBL" id="KIM88140.1"/>
    </source>
</evidence>
<keyword evidence="1" id="KW-0560">Oxidoreductase</keyword>
<dbReference type="GO" id="GO:0016491">
    <property type="term" value="F:oxidoreductase activity"/>
    <property type="evidence" value="ECO:0007669"/>
    <property type="project" value="UniProtKB-KW"/>
</dbReference>
<dbReference type="OrthoDB" id="2898509at2759"/>
<dbReference type="AlphaFoldDB" id="A0A0C3FUT0"/>
<dbReference type="PRINTS" id="PR00081">
    <property type="entry name" value="GDHRDH"/>
</dbReference>
<dbReference type="Gene3D" id="3.40.50.720">
    <property type="entry name" value="NAD(P)-binding Rossmann-like Domain"/>
    <property type="match status" value="1"/>
</dbReference>
<organism evidence="2 3">
    <name type="scientific">Piloderma croceum (strain F 1598)</name>
    <dbReference type="NCBI Taxonomy" id="765440"/>
    <lineage>
        <taxon>Eukaryota</taxon>
        <taxon>Fungi</taxon>
        <taxon>Dikarya</taxon>
        <taxon>Basidiomycota</taxon>
        <taxon>Agaricomycotina</taxon>
        <taxon>Agaricomycetes</taxon>
        <taxon>Agaricomycetidae</taxon>
        <taxon>Atheliales</taxon>
        <taxon>Atheliaceae</taxon>
        <taxon>Piloderma</taxon>
    </lineage>
</organism>
<dbReference type="Pfam" id="PF00106">
    <property type="entry name" value="adh_short"/>
    <property type="match status" value="1"/>
</dbReference>
<reference evidence="2 3" key="1">
    <citation type="submission" date="2014-04" db="EMBL/GenBank/DDBJ databases">
        <authorList>
            <consortium name="DOE Joint Genome Institute"/>
            <person name="Kuo A."/>
            <person name="Tarkka M."/>
            <person name="Buscot F."/>
            <person name="Kohler A."/>
            <person name="Nagy L.G."/>
            <person name="Floudas D."/>
            <person name="Copeland A."/>
            <person name="Barry K.W."/>
            <person name="Cichocki N."/>
            <person name="Veneault-Fourrey C."/>
            <person name="LaButti K."/>
            <person name="Lindquist E.A."/>
            <person name="Lipzen A."/>
            <person name="Lundell T."/>
            <person name="Morin E."/>
            <person name="Murat C."/>
            <person name="Sun H."/>
            <person name="Tunlid A."/>
            <person name="Henrissat B."/>
            <person name="Grigoriev I.V."/>
            <person name="Hibbett D.S."/>
            <person name="Martin F."/>
            <person name="Nordberg H.P."/>
            <person name="Cantor M.N."/>
            <person name="Hua S.X."/>
        </authorList>
    </citation>
    <scope>NUCLEOTIDE SEQUENCE [LARGE SCALE GENOMIC DNA]</scope>
    <source>
        <strain evidence="2 3">F 1598</strain>
    </source>
</reference>
<accession>A0A0C3FUT0</accession>
<name>A0A0C3FUT0_PILCF</name>
<dbReference type="HOGENOM" id="CLU_044999_1_0_1"/>
<dbReference type="STRING" id="765440.A0A0C3FUT0"/>
<dbReference type="EMBL" id="KN832977">
    <property type="protein sequence ID" value="KIM88140.1"/>
    <property type="molecule type" value="Genomic_DNA"/>
</dbReference>
<dbReference type="SUPFAM" id="SSF51735">
    <property type="entry name" value="NAD(P)-binding Rossmann-fold domains"/>
    <property type="match status" value="1"/>
</dbReference>
<dbReference type="InterPro" id="IPR036291">
    <property type="entry name" value="NAD(P)-bd_dom_sf"/>
</dbReference>